<reference evidence="3 4" key="1">
    <citation type="submission" date="2017-08" db="EMBL/GenBank/DDBJ databases">
        <title>Lysobacter sylvestris genome.</title>
        <authorList>
            <person name="Zhang D.-C."/>
            <person name="Albuquerque L."/>
            <person name="Franca L."/>
            <person name="Froufe H.J.C."/>
            <person name="Barroso C."/>
            <person name="Egas C."/>
            <person name="Da Costa M."/>
            <person name="Margesin R."/>
        </authorList>
    </citation>
    <scope>NUCLEOTIDE SEQUENCE [LARGE SCALE GENOMIC DNA]</scope>
    <source>
        <strain evidence="3 4">AM20-91</strain>
    </source>
</reference>
<evidence type="ECO:0000259" key="2">
    <source>
        <dbReference type="Pfam" id="PF20674"/>
    </source>
</evidence>
<feature type="domain" description="DUF11" evidence="1">
    <location>
        <begin position="619"/>
        <end position="711"/>
    </location>
</feature>
<organism evidence="3 4">
    <name type="scientific">Solilutibacter silvestris</name>
    <dbReference type="NCBI Taxonomy" id="1645665"/>
    <lineage>
        <taxon>Bacteria</taxon>
        <taxon>Pseudomonadati</taxon>
        <taxon>Pseudomonadota</taxon>
        <taxon>Gammaproteobacteria</taxon>
        <taxon>Lysobacterales</taxon>
        <taxon>Lysobacteraceae</taxon>
        <taxon>Solilutibacter</taxon>
    </lineage>
</organism>
<dbReference type="InterPro" id="IPR047589">
    <property type="entry name" value="DUF11_rpt"/>
</dbReference>
<protein>
    <submittedName>
        <fullName evidence="3">Uncharacterized protein</fullName>
    </submittedName>
</protein>
<gene>
    <name evidence="3" type="ORF">Lysil_1914</name>
</gene>
<dbReference type="Pfam" id="PF01345">
    <property type="entry name" value="DUF11"/>
    <property type="match status" value="1"/>
</dbReference>
<comment type="caution">
    <text evidence="3">The sequence shown here is derived from an EMBL/GenBank/DDBJ whole genome shotgun (WGS) entry which is preliminary data.</text>
</comment>
<feature type="domain" description="SpaA-like prealbumin fold" evidence="2">
    <location>
        <begin position="522"/>
        <end position="614"/>
    </location>
</feature>
<dbReference type="Proteomes" id="UP000236220">
    <property type="component" value="Unassembled WGS sequence"/>
</dbReference>
<proteinExistence type="predicted"/>
<evidence type="ECO:0000313" key="3">
    <source>
        <dbReference type="EMBL" id="PNS07738.1"/>
    </source>
</evidence>
<dbReference type="Pfam" id="PF20674">
    <property type="entry name" value="SpaA_3"/>
    <property type="match status" value="1"/>
</dbReference>
<sequence length="719" mass="72477">MGEMMGIKRLWSRSLSCMSGLLLVVVMLASVIPSRAQAQAGCASGACVSAGPRLVSVDTTQAALLNPLLQSILPGTSINLSVLDWNALTTANINLNALITQLGTNLSLSDPSQVLNANITLAQLQAAMVQVLQADGKTAAVNALNLITPTIGGLTGTIKLADLLQIALPQGSLANINLDVLDLITGSAQLYNFKNVVTTPTPLAINTAALGLTGVANVQLWLQVVEPPVYVCGPAGSSFHSSAIRIKLNLDVLQGFDTGQLLSAINGLGLGLANATLTADVLKLQVYADVARAEGTLATVNYVGNAVTFQARPGLVGVYIGSVPDSLFFNRTHVVSSSDFTPLVINNLDLKFNVSLNLGLPLPSVLAVHVPLSVSALAVGTGAPSLQTLTVNGPFPKTITATAGTVSAGTLVTDLLNHLNLSVGSGTIDVTVLGLPIAVPAALLPIVNSIVGVVQTTLQAAVVPLLTPVLNTVLGGVVDNLLGLLGIRIGQAVFTVEGIIQACSAVLALTKELLPAGNPGLFNLSISQGATVVTSAANIGNGGITGTVVTTPGAVYALAETAGNGTTLAPYVTTWSCKDQNNTVVSSGSGTSFNYTAPPVGTSPLTVTCRITNRALQADLQISKSDGSGTYTPGGNATYVITVSNAGPDAVTGATVNDSLPNGMSLSGPWTCSATAGACSAASGGSAGGKTVTLNVDLTAGGQATISVPVTFSTNPAAY</sequence>
<dbReference type="AlphaFoldDB" id="A0A2K1PY71"/>
<dbReference type="EMBL" id="NPZB01000002">
    <property type="protein sequence ID" value="PNS07738.1"/>
    <property type="molecule type" value="Genomic_DNA"/>
</dbReference>
<dbReference type="InterPro" id="IPR048834">
    <property type="entry name" value="SpaA_pre-album"/>
</dbReference>
<accession>A0A2K1PY71</accession>
<dbReference type="InterPro" id="IPR013783">
    <property type="entry name" value="Ig-like_fold"/>
</dbReference>
<name>A0A2K1PY71_9GAMM</name>
<keyword evidence="4" id="KW-1185">Reference proteome</keyword>
<dbReference type="Gene3D" id="2.60.40.10">
    <property type="entry name" value="Immunoglobulins"/>
    <property type="match status" value="1"/>
</dbReference>
<evidence type="ECO:0000259" key="1">
    <source>
        <dbReference type="Pfam" id="PF01345"/>
    </source>
</evidence>
<evidence type="ECO:0000313" key="4">
    <source>
        <dbReference type="Proteomes" id="UP000236220"/>
    </source>
</evidence>
<dbReference type="NCBIfam" id="TIGR01451">
    <property type="entry name" value="B_ant_repeat"/>
    <property type="match status" value="1"/>
</dbReference>
<dbReference type="InterPro" id="IPR001434">
    <property type="entry name" value="OmcB-like_DUF11"/>
</dbReference>